<dbReference type="AlphaFoldDB" id="A0A9D2G7S2"/>
<protein>
    <recommendedName>
        <fullName evidence="3">Gfo/Idh/MocA-like oxidoreductase C-terminal domain-containing protein</fullName>
    </recommendedName>
</protein>
<dbReference type="Proteomes" id="UP000824116">
    <property type="component" value="Unassembled WGS sequence"/>
</dbReference>
<organism evidence="1 2">
    <name type="scientific">Candidatus Mediterraneibacter stercoravium</name>
    <dbReference type="NCBI Taxonomy" id="2838685"/>
    <lineage>
        <taxon>Bacteria</taxon>
        <taxon>Bacillati</taxon>
        <taxon>Bacillota</taxon>
        <taxon>Clostridia</taxon>
        <taxon>Lachnospirales</taxon>
        <taxon>Lachnospiraceae</taxon>
        <taxon>Mediterraneibacter</taxon>
    </lineage>
</organism>
<sequence length="154" mass="16493">MPGTPLFGQVMDTPNESQVNAILQMENGVTGTLHIDADSVTEDQAYFTIYGTGGILFLTDPNQFGGEVRFLPVESESGKKAEPYVLPAVNEYSGNSRGIGPSDLADTILNGTPLRPSAERAYHVHEVLSAMLRGGTSGAFTDIRSSCTRPEPFI</sequence>
<dbReference type="EMBL" id="DXAY01000128">
    <property type="protein sequence ID" value="HIZ74654.1"/>
    <property type="molecule type" value="Genomic_DNA"/>
</dbReference>
<name>A0A9D2G7S2_9FIRM</name>
<reference evidence="1" key="1">
    <citation type="journal article" date="2021" name="PeerJ">
        <title>Extensive microbial diversity within the chicken gut microbiome revealed by metagenomics and culture.</title>
        <authorList>
            <person name="Gilroy R."/>
            <person name="Ravi A."/>
            <person name="Getino M."/>
            <person name="Pursley I."/>
            <person name="Horton D.L."/>
            <person name="Alikhan N.F."/>
            <person name="Baker D."/>
            <person name="Gharbi K."/>
            <person name="Hall N."/>
            <person name="Watson M."/>
            <person name="Adriaenssens E.M."/>
            <person name="Foster-Nyarko E."/>
            <person name="Jarju S."/>
            <person name="Secka A."/>
            <person name="Antonio M."/>
            <person name="Oren A."/>
            <person name="Chaudhuri R.R."/>
            <person name="La Ragione R."/>
            <person name="Hildebrand F."/>
            <person name="Pallen M.J."/>
        </authorList>
    </citation>
    <scope>NUCLEOTIDE SEQUENCE</scope>
    <source>
        <strain evidence="1">CHK196-3914</strain>
    </source>
</reference>
<dbReference type="Gene3D" id="3.30.360.10">
    <property type="entry name" value="Dihydrodipicolinate Reductase, domain 2"/>
    <property type="match status" value="1"/>
</dbReference>
<comment type="caution">
    <text evidence="1">The sequence shown here is derived from an EMBL/GenBank/DDBJ whole genome shotgun (WGS) entry which is preliminary data.</text>
</comment>
<reference evidence="1" key="2">
    <citation type="submission" date="2021-04" db="EMBL/GenBank/DDBJ databases">
        <authorList>
            <person name="Gilroy R."/>
        </authorList>
    </citation>
    <scope>NUCLEOTIDE SEQUENCE</scope>
    <source>
        <strain evidence="1">CHK196-3914</strain>
    </source>
</reference>
<dbReference type="SUPFAM" id="SSF55347">
    <property type="entry name" value="Glyceraldehyde-3-phosphate dehydrogenase-like, C-terminal domain"/>
    <property type="match status" value="1"/>
</dbReference>
<gene>
    <name evidence="1" type="ORF">H9723_05335</name>
</gene>
<evidence type="ECO:0000313" key="1">
    <source>
        <dbReference type="EMBL" id="HIZ74654.1"/>
    </source>
</evidence>
<evidence type="ECO:0000313" key="2">
    <source>
        <dbReference type="Proteomes" id="UP000824116"/>
    </source>
</evidence>
<accession>A0A9D2G7S2</accession>
<evidence type="ECO:0008006" key="3">
    <source>
        <dbReference type="Google" id="ProtNLM"/>
    </source>
</evidence>
<proteinExistence type="predicted"/>